<accession>A0A645II87</accession>
<protein>
    <submittedName>
        <fullName evidence="1">Uncharacterized protein</fullName>
    </submittedName>
</protein>
<sequence length="141" mass="15512">MFQNFARRRKAVSVGVSTSGRHIFGFQFVPVQCVQQPFFTDPSDRGLVGRTDDGDAAMAQCPDPLHQRTHAAAVIGIRSGALAPVGTGLERNQRELFGDDLPQIIVGVERTPDQNAVDLAAADHFEIALRFQKSRRQRGQQ</sequence>
<name>A0A645II87_9ZZZZ</name>
<reference evidence="1" key="1">
    <citation type="submission" date="2019-08" db="EMBL/GenBank/DDBJ databases">
        <authorList>
            <person name="Kucharzyk K."/>
            <person name="Murdoch R.W."/>
            <person name="Higgins S."/>
            <person name="Loffler F."/>
        </authorList>
    </citation>
    <scope>NUCLEOTIDE SEQUENCE</scope>
</reference>
<gene>
    <name evidence="1" type="ORF">SDC9_198659</name>
</gene>
<proteinExistence type="predicted"/>
<dbReference type="EMBL" id="VSSQ01115700">
    <property type="protein sequence ID" value="MPN51018.1"/>
    <property type="molecule type" value="Genomic_DNA"/>
</dbReference>
<dbReference type="AlphaFoldDB" id="A0A645II87"/>
<evidence type="ECO:0000313" key="1">
    <source>
        <dbReference type="EMBL" id="MPN51018.1"/>
    </source>
</evidence>
<comment type="caution">
    <text evidence="1">The sequence shown here is derived from an EMBL/GenBank/DDBJ whole genome shotgun (WGS) entry which is preliminary data.</text>
</comment>
<organism evidence="1">
    <name type="scientific">bioreactor metagenome</name>
    <dbReference type="NCBI Taxonomy" id="1076179"/>
    <lineage>
        <taxon>unclassified sequences</taxon>
        <taxon>metagenomes</taxon>
        <taxon>ecological metagenomes</taxon>
    </lineage>
</organism>